<feature type="compositionally biased region" description="Low complexity" evidence="1">
    <location>
        <begin position="54"/>
        <end position="70"/>
    </location>
</feature>
<feature type="signal peptide" evidence="2">
    <location>
        <begin position="1"/>
        <end position="17"/>
    </location>
</feature>
<proteinExistence type="predicted"/>
<keyword evidence="4" id="KW-1185">Reference proteome</keyword>
<keyword evidence="2" id="KW-0732">Signal</keyword>
<evidence type="ECO:0000313" key="3">
    <source>
        <dbReference type="EMBL" id="QZD91091.1"/>
    </source>
</evidence>
<gene>
    <name evidence="3" type="ORF">K3148_06845</name>
</gene>
<organism evidence="3 4">
    <name type="scientific">Qipengyuania aurantiaca</name>
    <dbReference type="NCBI Taxonomy" id="2867233"/>
    <lineage>
        <taxon>Bacteria</taxon>
        <taxon>Pseudomonadati</taxon>
        <taxon>Pseudomonadota</taxon>
        <taxon>Alphaproteobacteria</taxon>
        <taxon>Sphingomonadales</taxon>
        <taxon>Erythrobacteraceae</taxon>
        <taxon>Qipengyuania</taxon>
    </lineage>
</organism>
<reference evidence="3 4" key="1">
    <citation type="submission" date="2021-08" db="EMBL/GenBank/DDBJ databases">
        <title>Comparative Genomics Analysis of the Genus Qipengyuania Reveals Extensive Genetic Diversity and Metabolic Versatility, Including the Description of Fifteen Novel Species.</title>
        <authorList>
            <person name="Liu Y."/>
        </authorList>
    </citation>
    <scope>NUCLEOTIDE SEQUENCE [LARGE SCALE GENOMIC DNA]</scope>
    <source>
        <strain evidence="3 4">1NDH13</strain>
    </source>
</reference>
<dbReference type="Proteomes" id="UP000824281">
    <property type="component" value="Chromosome"/>
</dbReference>
<evidence type="ECO:0000256" key="2">
    <source>
        <dbReference type="SAM" id="SignalP"/>
    </source>
</evidence>
<dbReference type="RefSeq" id="WP_221426548.1">
    <property type="nucleotide sequence ID" value="NZ_CP081295.1"/>
</dbReference>
<dbReference type="EMBL" id="CP081295">
    <property type="protein sequence ID" value="QZD91091.1"/>
    <property type="molecule type" value="Genomic_DNA"/>
</dbReference>
<accession>A0ABX8ZPZ8</accession>
<feature type="region of interest" description="Disordered" evidence="1">
    <location>
        <begin position="39"/>
        <end position="70"/>
    </location>
</feature>
<name>A0ABX8ZPZ8_9SPHN</name>
<evidence type="ECO:0000256" key="1">
    <source>
        <dbReference type="SAM" id="MobiDB-lite"/>
    </source>
</evidence>
<protein>
    <recommendedName>
        <fullName evidence="5">Secreted protein</fullName>
    </recommendedName>
</protein>
<dbReference type="PROSITE" id="PS51257">
    <property type="entry name" value="PROKAR_LIPOPROTEIN"/>
    <property type="match status" value="1"/>
</dbReference>
<evidence type="ECO:0000313" key="4">
    <source>
        <dbReference type="Proteomes" id="UP000824281"/>
    </source>
</evidence>
<sequence length="70" mass="7283">MKRLVLLPALAPAFVLAACNSSTEGADPGAVTQEEAEALEDAASMLDEQRLPEETSAPETEPTPQGGETE</sequence>
<feature type="chain" id="PRO_5047231841" description="Secreted protein" evidence="2">
    <location>
        <begin position="18"/>
        <end position="70"/>
    </location>
</feature>
<evidence type="ECO:0008006" key="5">
    <source>
        <dbReference type="Google" id="ProtNLM"/>
    </source>
</evidence>